<evidence type="ECO:0000313" key="1">
    <source>
        <dbReference type="EMBL" id="TGL03189.1"/>
    </source>
</evidence>
<dbReference type="RefSeq" id="WP_135741477.1">
    <property type="nucleotide sequence ID" value="NZ_RQFT01000012.1"/>
</dbReference>
<organism evidence="1 2">
    <name type="scientific">Leptospira bouyouniensis</name>
    <dbReference type="NCBI Taxonomy" id="2484911"/>
    <lineage>
        <taxon>Bacteria</taxon>
        <taxon>Pseudomonadati</taxon>
        <taxon>Spirochaetota</taxon>
        <taxon>Spirochaetia</taxon>
        <taxon>Leptospirales</taxon>
        <taxon>Leptospiraceae</taxon>
        <taxon>Leptospira</taxon>
    </lineage>
</organism>
<sequence>MRKIHFLFPILFVFLVHCSNEKEKGIIPGVRITGDPLTDALLLSVLSVPPCQFLSSQNANTNVSLGEGYTSICSTELLNGSLHVPSTGTYQVTSTQGKQTLSSSRCNSTYFDFHIALKDGNTELYSSVSLATSQVTLEVGKTYTLQPSGIVDPSLYECQGRPVSSSVTPYRINFRKL</sequence>
<dbReference type="EMBL" id="RQFT01000012">
    <property type="protein sequence ID" value="TGL03189.1"/>
    <property type="molecule type" value="Genomic_DNA"/>
</dbReference>
<dbReference type="AlphaFoldDB" id="A0A7I0HN64"/>
<reference evidence="1 2" key="1">
    <citation type="journal article" date="2019" name="PLoS Negl. Trop. Dis.">
        <title>Revisiting the worldwide diversity of Leptospira species in the environment.</title>
        <authorList>
            <person name="Vincent A.T."/>
            <person name="Schiettekatte O."/>
            <person name="Bourhy P."/>
            <person name="Veyrier F.J."/>
            <person name="Picardeau M."/>
        </authorList>
    </citation>
    <scope>NUCLEOTIDE SEQUENCE [LARGE SCALE GENOMIC DNA]</scope>
    <source>
        <strain evidence="1 2">201800273</strain>
    </source>
</reference>
<protein>
    <submittedName>
        <fullName evidence="1">Uncharacterized protein</fullName>
    </submittedName>
</protein>
<evidence type="ECO:0000313" key="2">
    <source>
        <dbReference type="Proteomes" id="UP000297641"/>
    </source>
</evidence>
<comment type="caution">
    <text evidence="1">The sequence shown here is derived from an EMBL/GenBank/DDBJ whole genome shotgun (WGS) entry which is preliminary data.</text>
</comment>
<accession>A0A7I0HN64</accession>
<dbReference type="OrthoDB" id="328192at2"/>
<name>A0A7I0HN64_9LEPT</name>
<dbReference type="Proteomes" id="UP000297641">
    <property type="component" value="Unassembled WGS sequence"/>
</dbReference>
<gene>
    <name evidence="1" type="ORF">EHQ43_15450</name>
</gene>
<proteinExistence type="predicted"/>